<dbReference type="Proteomes" id="UP000228711">
    <property type="component" value="Unassembled WGS sequence"/>
</dbReference>
<dbReference type="AlphaFoldDB" id="A0A2H0YTW0"/>
<evidence type="ECO:0000313" key="1">
    <source>
        <dbReference type="EMBL" id="PIS41182.1"/>
    </source>
</evidence>
<reference evidence="2" key="1">
    <citation type="submission" date="2017-09" db="EMBL/GenBank/DDBJ databases">
        <title>Depth-based differentiation of microbial function through sediment-hosted aquifers and enrichment of novel symbionts in the deep terrestrial subsurface.</title>
        <authorList>
            <person name="Probst A.J."/>
            <person name="Ladd B."/>
            <person name="Jarett J.K."/>
            <person name="Geller-Mcgrath D.E."/>
            <person name="Sieber C.M.K."/>
            <person name="Emerson J.B."/>
            <person name="Anantharaman K."/>
            <person name="Thomas B.C."/>
            <person name="Malmstrom R."/>
            <person name="Stieglmeier M."/>
            <person name="Klingl A."/>
            <person name="Woyke T."/>
            <person name="Ryan C.M."/>
            <person name="Banfield J.F."/>
        </authorList>
    </citation>
    <scope>NUCLEOTIDE SEQUENCE [LARGE SCALE GENOMIC DNA]</scope>
</reference>
<dbReference type="EMBL" id="PEXV01000143">
    <property type="protein sequence ID" value="PIS41182.1"/>
    <property type="molecule type" value="Genomic_DNA"/>
</dbReference>
<comment type="caution">
    <text evidence="1">The sequence shown here is derived from an EMBL/GenBank/DDBJ whole genome shotgun (WGS) entry which is preliminary data.</text>
</comment>
<sequence>MKVVIPREAVGNPRVSFSRLGYHIGRNGSFERRMGSSEFPRLHVYLAEKGDKVEVSLHLDMKPHTYEGFRAHQAEHESDIVTVECNRIIEFFHKQLGL</sequence>
<evidence type="ECO:0000313" key="2">
    <source>
        <dbReference type="Proteomes" id="UP000228711"/>
    </source>
</evidence>
<protein>
    <submittedName>
        <fullName evidence="1">Uncharacterized protein</fullName>
    </submittedName>
</protein>
<accession>A0A2H0YTW0</accession>
<name>A0A2H0YTW0_9BACT</name>
<gene>
    <name evidence="1" type="ORF">COT25_04480</name>
</gene>
<organism evidence="1 2">
    <name type="scientific">Candidatus Kerfeldbacteria bacterium CG08_land_8_20_14_0_20_42_7</name>
    <dbReference type="NCBI Taxonomy" id="2014245"/>
    <lineage>
        <taxon>Bacteria</taxon>
        <taxon>Candidatus Kerfeldiibacteriota</taxon>
    </lineage>
</organism>
<proteinExistence type="predicted"/>